<dbReference type="OrthoDB" id="2518538at2"/>
<protein>
    <submittedName>
        <fullName evidence="1">DUF2961 domain-containing protein</fullName>
    </submittedName>
</protein>
<dbReference type="Proteomes" id="UP000309676">
    <property type="component" value="Unassembled WGS sequence"/>
</dbReference>
<accession>A0A5R9GBH2</accession>
<organism evidence="1 2">
    <name type="scientific">Paenibacillus antri</name>
    <dbReference type="NCBI Taxonomy" id="2582848"/>
    <lineage>
        <taxon>Bacteria</taxon>
        <taxon>Bacillati</taxon>
        <taxon>Bacillota</taxon>
        <taxon>Bacilli</taxon>
        <taxon>Bacillales</taxon>
        <taxon>Paenibacillaceae</taxon>
        <taxon>Paenibacillus</taxon>
    </lineage>
</organism>
<evidence type="ECO:0000313" key="2">
    <source>
        <dbReference type="Proteomes" id="UP000309676"/>
    </source>
</evidence>
<comment type="caution">
    <text evidence="1">The sequence shown here is derived from an EMBL/GenBank/DDBJ whole genome shotgun (WGS) entry which is preliminary data.</text>
</comment>
<dbReference type="EMBL" id="VCIW01000001">
    <property type="protein sequence ID" value="TLS53807.1"/>
    <property type="molecule type" value="Genomic_DNA"/>
</dbReference>
<evidence type="ECO:0000313" key="1">
    <source>
        <dbReference type="EMBL" id="TLS53807.1"/>
    </source>
</evidence>
<proteinExistence type="predicted"/>
<sequence>MDTARMWSALAEPLASFDFWANVRSEMVSSLNQKMGPRDCNYFLRTESEGGKEWKVLVDEAGPGCITRFWTAGDFDGELEIILDGAKQPLLRTTLSRFFAGEEDPFRKPLVSDHRESSGGRVSYWPILYAKSCKIRVSCQTDSLYWQVNHLKLPPHPEVRSSKLPLSEEERAMAASLRNEWDRKPDSEGLVFDRLTLPPREESVLFLTEGPGVVRELIVEAERLEPLRSLVLKAYWDGADEPAIDVPLLHLFCQGSKDRPFQSLYAVRTARTLRFAMPMPFAAGGSLRLYNPLKTEVPLRFAVRTEVAAPHTNYRFHCKYRRQVIPYGTLYPLLHVKGEGLFVGMNQVMKQLGAPKHMHFHQEGNEYMYVDQYATANWLGTGTEDYYNCGYYYREGETSSAAHGCLDLQDDRHGSRPAGLVSAYRFHLLDAVPFRTSLLLAQEAGCPKKGVIANVNGKEWLDYQWTCYWYQSTSAERSASSEALRLSE</sequence>
<gene>
    <name evidence="1" type="ORF">FE782_00135</name>
</gene>
<keyword evidence="2" id="KW-1185">Reference proteome</keyword>
<dbReference type="Pfam" id="PF11175">
    <property type="entry name" value="DUF2961"/>
    <property type="match status" value="1"/>
</dbReference>
<dbReference type="AlphaFoldDB" id="A0A5R9GBH2"/>
<dbReference type="Gene3D" id="2.60.120.1390">
    <property type="match status" value="2"/>
</dbReference>
<dbReference type="RefSeq" id="WP_138191286.1">
    <property type="nucleotide sequence ID" value="NZ_VCIW01000001.1"/>
</dbReference>
<dbReference type="InterPro" id="IPR021345">
    <property type="entry name" value="DUF2961"/>
</dbReference>
<reference evidence="1 2" key="1">
    <citation type="submission" date="2019-05" db="EMBL/GenBank/DDBJ databases">
        <authorList>
            <person name="Narsing Rao M.P."/>
            <person name="Li W.J."/>
        </authorList>
    </citation>
    <scope>NUCLEOTIDE SEQUENCE [LARGE SCALE GENOMIC DNA]</scope>
    <source>
        <strain evidence="1 2">SYSU_K30003</strain>
    </source>
</reference>
<name>A0A5R9GBH2_9BACL</name>